<dbReference type="Proteomes" id="UP000827872">
    <property type="component" value="Linkage Group LG04"/>
</dbReference>
<proteinExistence type="predicted"/>
<gene>
    <name evidence="1" type="ORF">K3G42_008059</name>
</gene>
<evidence type="ECO:0000313" key="1">
    <source>
        <dbReference type="EMBL" id="KAH8004323.1"/>
    </source>
</evidence>
<organism evidence="1 2">
    <name type="scientific">Sphaerodactylus townsendi</name>
    <dbReference type="NCBI Taxonomy" id="933632"/>
    <lineage>
        <taxon>Eukaryota</taxon>
        <taxon>Metazoa</taxon>
        <taxon>Chordata</taxon>
        <taxon>Craniata</taxon>
        <taxon>Vertebrata</taxon>
        <taxon>Euteleostomi</taxon>
        <taxon>Lepidosauria</taxon>
        <taxon>Squamata</taxon>
        <taxon>Bifurcata</taxon>
        <taxon>Gekkota</taxon>
        <taxon>Sphaerodactylidae</taxon>
        <taxon>Sphaerodactylus</taxon>
    </lineage>
</organism>
<reference evidence="1" key="1">
    <citation type="submission" date="2021-08" db="EMBL/GenBank/DDBJ databases">
        <title>The first chromosome-level gecko genome reveals the dynamic sex chromosomes of Neotropical dwarf geckos (Sphaerodactylidae: Sphaerodactylus).</title>
        <authorList>
            <person name="Pinto B.J."/>
            <person name="Keating S.E."/>
            <person name="Gamble T."/>
        </authorList>
    </citation>
    <scope>NUCLEOTIDE SEQUENCE</scope>
    <source>
        <strain evidence="1">TG3544</strain>
    </source>
</reference>
<name>A0ACB8FG57_9SAUR</name>
<dbReference type="EMBL" id="CM037617">
    <property type="protein sequence ID" value="KAH8004323.1"/>
    <property type="molecule type" value="Genomic_DNA"/>
</dbReference>
<sequence length="1601" mass="180726">MKRKVAKAGKMRLSPNEEALLLKEEYERRRKLRLQQVREQEKSIALQIRQDVKQRRDEQLHQLAEELKAEWWQAQAEKIKALEKLYLASLNAIGEGHRQAKENKPDPEAEAKHRERKQRAERRHKEALREQRSQKQKLLKEQTRRATARKHALEVEKERAAKIASLPPPPPDPFENIELKSVPTMKVYGGDSFAVSHHHFFEPHVDREMDNEQPDARLLAEKEAKRQEGLQSKEEREKREQSEKAHLRGMQALKMVRLARDREKLMQELEQMQNMDLAHRRQIVAQMPPQLFEPGYRREEIREERQRELECAFEDMYTGDRKMRGDLILHLDPQPLPTFSNHSQDTELDLSHEPGDFPSEQGDAQDTEPAVEIEKAPKTHAKLALKKLLSKIRNQKDHWTSRCEPAAPSDTETIESGTISSRERRVCESELEDEPNDGWVSEAEEVPEVLNQTVVAGNAVVSHSQEQPNNIGRKAERQKQMEQLEHQKQQQLALLQQLEEQRIQLEVDLLRSQMQDLEGEVKKQPGQTIQMNDKDLAVNQQQETELKFETATGMEMTSSSGEDDHIRMIRDYQQRLLVQSRMHKESVDEARKRLQEYQNRLKQRYPSVSATLFGPATEGLARPNPVPAPSLLLHGSDASQNAGRAGHLPSKHTSVQEFAQPVGYSQLPWRLKGPSGQKDTEQRFDVGSQEHIRTTEAQVEQRPLESFQDSGPVQETVGIPVTQGLEFQGIPEASILKTQDTAAKAHPAWQVQFTLPTGAPLGASQTFHPYKPGTCAAPAEDTHLPSFLKPVPTERGVTFDAIHRPPVQLLPSSTAGEAGRLQELNNGSRSFSGYSDIVELRDRMLASSESIQAQQEHLKELQDQLDQQREALLSRQRVQEDLLMHKHAQLKKQMEQQQEALKAFLQQAGQSTYGEAQDPPRVSLLATRTKEADSGNRGKAEWGPAGSPAENKLLFPSTDSSERIELFQSTREREPTWRPSKPPLAKVKLGLDLEQHELSAIPELDTPRSSRLSGTGYRESLTGDTFFTSCAGELQSSSHSDDSLHEEPDTLRMAVNDKDHSFSETIRSRLSPSWPEKWLAGASNLRDPVHSAEHFLTDQRLLSSTTDTGRQLALYPDSSLGPNHREELNTARFPGPGRSSPQTRVQEAACSYLSSSSISVGSFILNEQPDGSFASTGFPSGRAHSGHVGSPAKEMASTTWNRSVSSLYKKGGASESPGSHFPFGERLHSSSRIQQIIDKYTRDLSSSPRNTSSHGPAAEVDVTNIERISPVELFQPLEASPDFDNFSPLSEHWLTHDSKNLSKSSDLSGSHELPLSSSEDRSIGLSFLAEGKQSNTLQTKKAEEETKDQIKELSKRKELQVGRGIMEEPELTLISSTDISVAGSDWEPLQQADIRTGETERLSHRSRPEAETCPGSRSFLPLKAEGNDSIYAQPDDCLSLTPSTKEDLCQNQQAKTMFSEFPSAPGSLQESFFKRKKKFIEESSKRLEKVKSRQQRSAKPQVKAPPQKTTKPHKPKENLPPSGAAASHLKKVAEVKVCSAEDRRKAGVEMHQRTSRLYNNLAEVKIRKDEKERRMIHAKNREKAKEFQKKTLEILRAKKTC</sequence>
<protein>
    <submittedName>
        <fullName evidence="1">Uncharacterized protein</fullName>
    </submittedName>
</protein>
<evidence type="ECO:0000313" key="2">
    <source>
        <dbReference type="Proteomes" id="UP000827872"/>
    </source>
</evidence>
<keyword evidence="2" id="KW-1185">Reference proteome</keyword>
<accession>A0ACB8FG57</accession>
<comment type="caution">
    <text evidence="1">The sequence shown here is derived from an EMBL/GenBank/DDBJ whole genome shotgun (WGS) entry which is preliminary data.</text>
</comment>